<comment type="subcellular location">
    <subcellularLocation>
        <location evidence="1">Secreted</location>
    </subcellularLocation>
</comment>
<accession>A0A3S1BB61</accession>
<dbReference type="EMBL" id="RQTK01000214">
    <property type="protein sequence ID" value="RUS84196.1"/>
    <property type="molecule type" value="Genomic_DNA"/>
</dbReference>
<evidence type="ECO:0000256" key="1">
    <source>
        <dbReference type="ARBA" id="ARBA00004613"/>
    </source>
</evidence>
<dbReference type="GO" id="GO:0005576">
    <property type="term" value="C:extracellular region"/>
    <property type="evidence" value="ECO:0007669"/>
    <property type="project" value="UniProtKB-SubCell"/>
</dbReference>
<dbReference type="InterPro" id="IPR010255">
    <property type="entry name" value="Haem_peroxidase_sf"/>
</dbReference>
<dbReference type="InterPro" id="IPR019791">
    <property type="entry name" value="Haem_peroxidase_animal"/>
</dbReference>
<keyword evidence="2" id="KW-0964">Secreted</keyword>
<evidence type="ECO:0000256" key="2">
    <source>
        <dbReference type="ARBA" id="ARBA00022525"/>
    </source>
</evidence>
<dbReference type="PANTHER" id="PTHR11475">
    <property type="entry name" value="OXIDASE/PEROXIDASE"/>
    <property type="match status" value="1"/>
</dbReference>
<dbReference type="Pfam" id="PF03098">
    <property type="entry name" value="An_peroxidase"/>
    <property type="match status" value="2"/>
</dbReference>
<feature type="compositionally biased region" description="Polar residues" evidence="5">
    <location>
        <begin position="68"/>
        <end position="80"/>
    </location>
</feature>
<keyword evidence="4" id="KW-0479">Metal-binding</keyword>
<protein>
    <recommendedName>
        <fullName evidence="8">Peroxidase</fullName>
    </recommendedName>
</protein>
<reference evidence="6 7" key="1">
    <citation type="submission" date="2019-01" db="EMBL/GenBank/DDBJ databases">
        <title>A draft genome assembly of the solar-powered sea slug Elysia chlorotica.</title>
        <authorList>
            <person name="Cai H."/>
            <person name="Li Q."/>
            <person name="Fang X."/>
            <person name="Li J."/>
            <person name="Curtis N.E."/>
            <person name="Altenburger A."/>
            <person name="Shibata T."/>
            <person name="Feng M."/>
            <person name="Maeda T."/>
            <person name="Schwartz J.A."/>
            <person name="Shigenobu S."/>
            <person name="Lundholm N."/>
            <person name="Nishiyama T."/>
            <person name="Yang H."/>
            <person name="Hasebe M."/>
            <person name="Li S."/>
            <person name="Pierce S.K."/>
            <person name="Wang J."/>
        </authorList>
    </citation>
    <scope>NUCLEOTIDE SEQUENCE [LARGE SCALE GENOMIC DNA]</scope>
    <source>
        <strain evidence="6">EC2010</strain>
        <tissue evidence="6">Whole organism of an adult</tissue>
    </source>
</reference>
<comment type="caution">
    <text evidence="6">The sequence shown here is derived from an EMBL/GenBank/DDBJ whole genome shotgun (WGS) entry which is preliminary data.</text>
</comment>
<evidence type="ECO:0000256" key="5">
    <source>
        <dbReference type="SAM" id="MobiDB-lite"/>
    </source>
</evidence>
<sequence>MDIVTSAPLATSDGERKSDKLLEKKTVGPASEQFAPFEHRRFKRQAGFVNRSPGDFFSLMNSPRFSMPSGNLLNQLSRPPTNRLEPPSPASNFPRPDRSFPPPSDLGPSLNTPCQRRQAITCNPSAPYRTVDGVCNNLDKPTWGAAMQPLVRMHQGNKYHDGLDVPRIASVTDKRRLLPSPRLVSRLVHEPDRDGQEVPELTNMIQQWGQFLDHDITGTPAHKGPDGKDLRCCDNVYLSDERQVHNDVFNGGECNPIYIPPLDRHFQSTCMSFARSQAYPRRQDCDPRAVKEPREQMNMLTAFIDASQIYGSSLKTNNLIRLGRQGQLRVTDLNMLPEDDNSTCVKETRFDYCLQSGEMRVNEHPALASMHTVFHRFHNFLALQMARANRRWSDERVRHARSYNLRTFGHTLIPSTFTVGRRKIRLHRMFNRPRFVLEENGRNIADFCSGLMQDSVQHFDRYITTDLSDRLFEDKDNISMDLAALNIQRGRDHGLPPYNEYREACGLQKIASFDDLYIEDADRAEVLRRAYETIDDVDLFTGGISERPLAGAMVGPTFACILSRQFKNLKFGDRFWYESSDRTIGFTDNQLREIKGLSMAKIFCLAAPMDRIIANPFYKEGSFLPRPIRLVTGEIISQSSADLLPGIRDILWELQG</sequence>
<evidence type="ECO:0008006" key="8">
    <source>
        <dbReference type="Google" id="ProtNLM"/>
    </source>
</evidence>
<organism evidence="6 7">
    <name type="scientific">Elysia chlorotica</name>
    <name type="common">Eastern emerald elysia</name>
    <name type="synonym">Sea slug</name>
    <dbReference type="NCBI Taxonomy" id="188477"/>
    <lineage>
        <taxon>Eukaryota</taxon>
        <taxon>Metazoa</taxon>
        <taxon>Spiralia</taxon>
        <taxon>Lophotrochozoa</taxon>
        <taxon>Mollusca</taxon>
        <taxon>Gastropoda</taxon>
        <taxon>Heterobranchia</taxon>
        <taxon>Euthyneura</taxon>
        <taxon>Panpulmonata</taxon>
        <taxon>Sacoglossa</taxon>
        <taxon>Placobranchoidea</taxon>
        <taxon>Plakobranchidae</taxon>
        <taxon>Elysia</taxon>
    </lineage>
</organism>
<evidence type="ECO:0000256" key="4">
    <source>
        <dbReference type="PIRSR" id="PIRSR619791-2"/>
    </source>
</evidence>
<dbReference type="InterPro" id="IPR037120">
    <property type="entry name" value="Haem_peroxidase_sf_animal"/>
</dbReference>
<feature type="region of interest" description="Disordered" evidence="5">
    <location>
        <begin position="1"/>
        <end position="29"/>
    </location>
</feature>
<keyword evidence="4" id="KW-0408">Iron</keyword>
<dbReference type="OrthoDB" id="823504at2759"/>
<dbReference type="AlphaFoldDB" id="A0A3S1BB61"/>
<dbReference type="GO" id="GO:0006979">
    <property type="term" value="P:response to oxidative stress"/>
    <property type="evidence" value="ECO:0007669"/>
    <property type="project" value="InterPro"/>
</dbReference>
<dbReference type="STRING" id="188477.A0A3S1BB61"/>
<dbReference type="GO" id="GO:0020037">
    <property type="term" value="F:heme binding"/>
    <property type="evidence" value="ECO:0007669"/>
    <property type="project" value="InterPro"/>
</dbReference>
<evidence type="ECO:0000256" key="3">
    <source>
        <dbReference type="ARBA" id="ARBA00023180"/>
    </source>
</evidence>
<feature type="region of interest" description="Disordered" evidence="5">
    <location>
        <begin position="68"/>
        <end position="114"/>
    </location>
</feature>
<feature type="binding site" description="axial binding residue" evidence="4">
    <location>
        <position position="410"/>
    </location>
    <ligand>
        <name>heme b</name>
        <dbReference type="ChEBI" id="CHEBI:60344"/>
    </ligand>
    <ligandPart>
        <name>Fe</name>
        <dbReference type="ChEBI" id="CHEBI:18248"/>
    </ligandPart>
</feature>
<dbReference type="GO" id="GO:0004601">
    <property type="term" value="F:peroxidase activity"/>
    <property type="evidence" value="ECO:0007669"/>
    <property type="project" value="InterPro"/>
</dbReference>
<dbReference type="SUPFAM" id="SSF48113">
    <property type="entry name" value="Heme-dependent peroxidases"/>
    <property type="match status" value="1"/>
</dbReference>
<name>A0A3S1BB61_ELYCH</name>
<keyword evidence="3" id="KW-0325">Glycoprotein</keyword>
<dbReference type="PROSITE" id="PS50292">
    <property type="entry name" value="PEROXIDASE_3"/>
    <property type="match status" value="1"/>
</dbReference>
<dbReference type="Proteomes" id="UP000271974">
    <property type="component" value="Unassembled WGS sequence"/>
</dbReference>
<evidence type="ECO:0000313" key="6">
    <source>
        <dbReference type="EMBL" id="RUS84196.1"/>
    </source>
</evidence>
<gene>
    <name evidence="6" type="ORF">EGW08_008036</name>
</gene>
<dbReference type="GO" id="GO:0046872">
    <property type="term" value="F:metal ion binding"/>
    <property type="evidence" value="ECO:0007669"/>
    <property type="project" value="UniProtKB-KW"/>
</dbReference>
<keyword evidence="7" id="KW-1185">Reference proteome</keyword>
<proteinExistence type="predicted"/>
<keyword evidence="4" id="KW-0349">Heme</keyword>
<feature type="compositionally biased region" description="Basic and acidic residues" evidence="5">
    <location>
        <begin position="13"/>
        <end position="26"/>
    </location>
</feature>
<dbReference type="Gene3D" id="1.10.640.10">
    <property type="entry name" value="Haem peroxidase domain superfamily, animal type"/>
    <property type="match status" value="2"/>
</dbReference>
<evidence type="ECO:0000313" key="7">
    <source>
        <dbReference type="Proteomes" id="UP000271974"/>
    </source>
</evidence>
<dbReference type="PANTHER" id="PTHR11475:SF4">
    <property type="entry name" value="CHORION PEROXIDASE"/>
    <property type="match status" value="1"/>
</dbReference>